<keyword evidence="9 13" id="KW-0694">RNA-binding</keyword>
<evidence type="ECO:0000313" key="16">
    <source>
        <dbReference type="Proteomes" id="UP001628193"/>
    </source>
</evidence>
<dbReference type="GO" id="GO:0008168">
    <property type="term" value="F:methyltransferase activity"/>
    <property type="evidence" value="ECO:0007669"/>
    <property type="project" value="UniProtKB-KW"/>
</dbReference>
<keyword evidence="5" id="KW-0698">rRNA processing</keyword>
<dbReference type="Gene3D" id="1.10.940.10">
    <property type="entry name" value="NusB-like"/>
    <property type="match status" value="1"/>
</dbReference>
<dbReference type="Gene3D" id="3.30.70.1170">
    <property type="entry name" value="Sun protein, domain 3"/>
    <property type="match status" value="1"/>
</dbReference>
<dbReference type="PANTHER" id="PTHR22807">
    <property type="entry name" value="NOP2 YEAST -RELATED NOL1/NOP2/FMU SUN DOMAIN-CONTAINING"/>
    <property type="match status" value="1"/>
</dbReference>
<protein>
    <recommendedName>
        <fullName evidence="3">16S rRNA (cytosine(967)-C(5))-methyltransferase</fullName>
        <ecNumber evidence="3">2.1.1.176</ecNumber>
    </recommendedName>
    <alternativeName>
        <fullName evidence="10">16S rRNA m5C967 methyltransferase</fullName>
    </alternativeName>
    <alternativeName>
        <fullName evidence="11">rRNA (cytosine-C(5)-)-methyltransferase RsmB</fullName>
    </alternativeName>
</protein>
<dbReference type="InterPro" id="IPR054728">
    <property type="entry name" value="RsmB-like_ferredoxin"/>
</dbReference>
<comment type="similarity">
    <text evidence="13">Belongs to the class I-like SAM-binding methyltransferase superfamily. RsmB/NOP family.</text>
</comment>
<accession>A0ABQ0C4E3</accession>
<organism evidence="15 16">
    <name type="scientific">Candidatus Magnetaquiglobus chichijimensis</name>
    <dbReference type="NCBI Taxonomy" id="3141448"/>
    <lineage>
        <taxon>Bacteria</taxon>
        <taxon>Pseudomonadati</taxon>
        <taxon>Pseudomonadota</taxon>
        <taxon>Magnetococcia</taxon>
        <taxon>Magnetococcales</taxon>
        <taxon>Candidatus Magnetaquicoccaceae</taxon>
        <taxon>Candidatus Magnetaquiglobus</taxon>
    </lineage>
</organism>
<comment type="function">
    <text evidence="1">Specifically methylates the cytosine at position 967 (m5C967) of 16S rRNA.</text>
</comment>
<comment type="subcellular location">
    <subcellularLocation>
        <location evidence="2">Cytoplasm</location>
    </subcellularLocation>
</comment>
<dbReference type="RefSeq" id="WP_420903471.1">
    <property type="nucleotide sequence ID" value="NZ_BAAFGK010000001.1"/>
</dbReference>
<feature type="binding site" evidence="13">
    <location>
        <position position="338"/>
    </location>
    <ligand>
        <name>S-adenosyl-L-methionine</name>
        <dbReference type="ChEBI" id="CHEBI:59789"/>
    </ligand>
</feature>
<evidence type="ECO:0000256" key="2">
    <source>
        <dbReference type="ARBA" id="ARBA00004496"/>
    </source>
</evidence>
<feature type="binding site" evidence="13">
    <location>
        <position position="320"/>
    </location>
    <ligand>
        <name>S-adenosyl-L-methionine</name>
        <dbReference type="ChEBI" id="CHEBI:59789"/>
    </ligand>
</feature>
<evidence type="ECO:0000256" key="10">
    <source>
        <dbReference type="ARBA" id="ARBA00030399"/>
    </source>
</evidence>
<evidence type="ECO:0000256" key="13">
    <source>
        <dbReference type="PROSITE-ProRule" id="PRU01023"/>
    </source>
</evidence>
<dbReference type="Gene3D" id="3.40.50.150">
    <property type="entry name" value="Vaccinia Virus protein VP39"/>
    <property type="match status" value="1"/>
</dbReference>
<evidence type="ECO:0000256" key="12">
    <source>
        <dbReference type="ARBA" id="ARBA00047283"/>
    </source>
</evidence>
<evidence type="ECO:0000256" key="11">
    <source>
        <dbReference type="ARBA" id="ARBA00031088"/>
    </source>
</evidence>
<reference evidence="15 16" key="1">
    <citation type="submission" date="2024-05" db="EMBL/GenBank/DDBJ databases">
        <authorList>
            <consortium name="Candidatus Magnetaquicoccaceae bacterium FCR-1 genome sequencing consortium"/>
            <person name="Shimoshige H."/>
            <person name="Shimamura S."/>
            <person name="Taoka A."/>
            <person name="Kobayashi H."/>
            <person name="Maekawa T."/>
        </authorList>
    </citation>
    <scope>NUCLEOTIDE SEQUENCE [LARGE SCALE GENOMIC DNA]</scope>
    <source>
        <strain evidence="15 16">FCR-1</strain>
    </source>
</reference>
<dbReference type="InterPro" id="IPR004573">
    <property type="entry name" value="rRNA_ssu_MeTfrase_B"/>
</dbReference>
<evidence type="ECO:0000256" key="4">
    <source>
        <dbReference type="ARBA" id="ARBA00022490"/>
    </source>
</evidence>
<name>A0ABQ0C4E3_9PROT</name>
<evidence type="ECO:0000256" key="1">
    <source>
        <dbReference type="ARBA" id="ARBA00002724"/>
    </source>
</evidence>
<feature type="domain" description="SAM-dependent MTase RsmB/NOP-type" evidence="14">
    <location>
        <begin position="182"/>
        <end position="455"/>
    </location>
</feature>
<dbReference type="InterPro" id="IPR001678">
    <property type="entry name" value="MeTrfase_RsmB-F_NOP2_dom"/>
</dbReference>
<feature type="active site" description="Nucleophile" evidence="13">
    <location>
        <position position="391"/>
    </location>
</feature>
<evidence type="ECO:0000259" key="14">
    <source>
        <dbReference type="PROSITE" id="PS51686"/>
    </source>
</evidence>
<evidence type="ECO:0000313" key="15">
    <source>
        <dbReference type="EMBL" id="GAB0055759.1"/>
    </source>
</evidence>
<dbReference type="EMBL" id="BAAFGK010000001">
    <property type="protein sequence ID" value="GAB0055759.1"/>
    <property type="molecule type" value="Genomic_DNA"/>
</dbReference>
<dbReference type="InterPro" id="IPR035926">
    <property type="entry name" value="NusB-like_sf"/>
</dbReference>
<keyword evidence="7 13" id="KW-0808">Transferase</keyword>
<evidence type="ECO:0000256" key="9">
    <source>
        <dbReference type="ARBA" id="ARBA00022884"/>
    </source>
</evidence>
<evidence type="ECO:0000256" key="6">
    <source>
        <dbReference type="ARBA" id="ARBA00022603"/>
    </source>
</evidence>
<dbReference type="SUPFAM" id="SSF48013">
    <property type="entry name" value="NusB-like"/>
    <property type="match status" value="1"/>
</dbReference>
<keyword evidence="6 13" id="KW-0489">Methyltransferase</keyword>
<evidence type="ECO:0000256" key="7">
    <source>
        <dbReference type="ARBA" id="ARBA00022679"/>
    </source>
</evidence>
<keyword evidence="4" id="KW-0963">Cytoplasm</keyword>
<dbReference type="Pfam" id="PF01189">
    <property type="entry name" value="Methyltr_RsmB-F"/>
    <property type="match status" value="1"/>
</dbReference>
<evidence type="ECO:0000256" key="8">
    <source>
        <dbReference type="ARBA" id="ARBA00022691"/>
    </source>
</evidence>
<dbReference type="EC" id="2.1.1.176" evidence="3"/>
<feature type="binding site" evidence="13">
    <location>
        <position position="293"/>
    </location>
    <ligand>
        <name>S-adenosyl-L-methionine</name>
        <dbReference type="ChEBI" id="CHEBI:59789"/>
    </ligand>
</feature>
<keyword evidence="16" id="KW-1185">Reference proteome</keyword>
<feature type="binding site" evidence="13">
    <location>
        <begin position="269"/>
        <end position="275"/>
    </location>
    <ligand>
        <name>S-adenosyl-L-methionine</name>
        <dbReference type="ChEBI" id="CHEBI:59789"/>
    </ligand>
</feature>
<dbReference type="Pfam" id="PF22458">
    <property type="entry name" value="RsmF-B_ferredox"/>
    <property type="match status" value="1"/>
</dbReference>
<dbReference type="SUPFAM" id="SSF53335">
    <property type="entry name" value="S-adenosyl-L-methionine-dependent methyltransferases"/>
    <property type="match status" value="1"/>
</dbReference>
<dbReference type="NCBIfam" id="TIGR00563">
    <property type="entry name" value="rsmB"/>
    <property type="match status" value="1"/>
</dbReference>
<comment type="caution">
    <text evidence="15">The sequence shown here is derived from an EMBL/GenBank/DDBJ whole genome shotgun (WGS) entry which is preliminary data.</text>
</comment>
<dbReference type="PRINTS" id="PR02008">
    <property type="entry name" value="RCMTFAMILY"/>
</dbReference>
<dbReference type="Proteomes" id="UP001628193">
    <property type="component" value="Unassembled WGS sequence"/>
</dbReference>
<keyword evidence="8 13" id="KW-0949">S-adenosyl-L-methionine</keyword>
<dbReference type="GO" id="GO:0032259">
    <property type="term" value="P:methylation"/>
    <property type="evidence" value="ECO:0007669"/>
    <property type="project" value="UniProtKB-KW"/>
</dbReference>
<dbReference type="NCBIfam" id="NF011494">
    <property type="entry name" value="PRK14902.1"/>
    <property type="match status" value="1"/>
</dbReference>
<proteinExistence type="inferred from homology"/>
<dbReference type="InterPro" id="IPR029063">
    <property type="entry name" value="SAM-dependent_MTases_sf"/>
</dbReference>
<sequence>MTTASITPSQTSRNTHPITARRLAALAVQRVCRDGLALRLDESQLSQLPPRDRHFALEIAAGTLRNLSLLDAILNLCLTRPLAANKHLTRAVLRTALYQIHFLRVPPHAAIDEAVTLIKTSPDRPLAGFTNAVLRAATQVDPQAIPTSRTDPLNQLATEFSHPTWLVSRWLANAGETTTRARLAANQHPGPLTLRVNTLATDRQSLLAALGAHGRPHPHAPEGVIVTEAPAIEALPGYAQGWFLVQDGAAQWPARLLDPRPDEAILDLCAAPGGKTAHLAALTQNRARICAVDAHAGRLRTLRENLTRLGVDGVEIITGDAAETTLLEGRRFHKILADLPCSATGVIRRHPEIRWRRQAGDPAAMAETQKRILEACAARLLPGGLLVYAVCSLEPEEGSEQIEAFLTRHPDWQRVPIPPDTPDLPASALMPEGDLRFEPALHDMDGFFIARLQREQAWSADDRTD</sequence>
<dbReference type="InterPro" id="IPR049560">
    <property type="entry name" value="MeTrfase_RsmB-F_NOP2_cat"/>
</dbReference>
<dbReference type="PANTHER" id="PTHR22807:SF53">
    <property type="entry name" value="RIBOSOMAL RNA SMALL SUBUNIT METHYLTRANSFERASE B-RELATED"/>
    <property type="match status" value="1"/>
</dbReference>
<evidence type="ECO:0000256" key="3">
    <source>
        <dbReference type="ARBA" id="ARBA00012140"/>
    </source>
</evidence>
<reference evidence="15 16" key="2">
    <citation type="submission" date="2024-09" db="EMBL/GenBank/DDBJ databases">
        <title>Draft genome sequence of Candidatus Magnetaquicoccaceae bacterium FCR-1.</title>
        <authorList>
            <person name="Shimoshige H."/>
            <person name="Shimamura S."/>
            <person name="Taoka A."/>
            <person name="Kobayashi H."/>
            <person name="Maekawa T."/>
        </authorList>
    </citation>
    <scope>NUCLEOTIDE SEQUENCE [LARGE SCALE GENOMIC DNA]</scope>
    <source>
        <strain evidence="15 16">FCR-1</strain>
    </source>
</reference>
<dbReference type="CDD" id="cd02440">
    <property type="entry name" value="AdoMet_MTases"/>
    <property type="match status" value="1"/>
</dbReference>
<dbReference type="PROSITE" id="PS51686">
    <property type="entry name" value="SAM_MT_RSMB_NOP"/>
    <property type="match status" value="1"/>
</dbReference>
<dbReference type="InterPro" id="IPR023267">
    <property type="entry name" value="RCMT"/>
</dbReference>
<comment type="catalytic activity">
    <reaction evidence="12">
        <text>cytidine(967) in 16S rRNA + S-adenosyl-L-methionine = 5-methylcytidine(967) in 16S rRNA + S-adenosyl-L-homocysteine + H(+)</text>
        <dbReference type="Rhea" id="RHEA:42748"/>
        <dbReference type="Rhea" id="RHEA-COMP:10219"/>
        <dbReference type="Rhea" id="RHEA-COMP:10220"/>
        <dbReference type="ChEBI" id="CHEBI:15378"/>
        <dbReference type="ChEBI" id="CHEBI:57856"/>
        <dbReference type="ChEBI" id="CHEBI:59789"/>
        <dbReference type="ChEBI" id="CHEBI:74483"/>
        <dbReference type="ChEBI" id="CHEBI:82748"/>
        <dbReference type="EC" id="2.1.1.176"/>
    </reaction>
</comment>
<evidence type="ECO:0000256" key="5">
    <source>
        <dbReference type="ARBA" id="ARBA00022552"/>
    </source>
</evidence>
<dbReference type="Pfam" id="PF01029">
    <property type="entry name" value="NusB"/>
    <property type="match status" value="1"/>
</dbReference>
<dbReference type="InterPro" id="IPR006027">
    <property type="entry name" value="NusB_RsmB_TIM44"/>
</dbReference>
<gene>
    <name evidence="15" type="primary">rsmB_1</name>
    <name evidence="15" type="ORF">SIID45300_00054</name>
</gene>